<feature type="transmembrane region" description="Helical" evidence="1">
    <location>
        <begin position="219"/>
        <end position="241"/>
    </location>
</feature>
<gene>
    <name evidence="2" type="ORF">H3H39_15770</name>
</gene>
<proteinExistence type="predicted"/>
<keyword evidence="3" id="KW-1185">Reference proteome</keyword>
<dbReference type="Proteomes" id="UP000573499">
    <property type="component" value="Unassembled WGS sequence"/>
</dbReference>
<accession>A0A7W2ILD2</accession>
<evidence type="ECO:0008006" key="4">
    <source>
        <dbReference type="Google" id="ProtNLM"/>
    </source>
</evidence>
<dbReference type="RefSeq" id="WP_182154340.1">
    <property type="nucleotide sequence ID" value="NZ_JACEZU010000007.1"/>
</dbReference>
<dbReference type="NCBIfam" id="NF041043">
    <property type="entry name" value="BPSS1780_fam"/>
    <property type="match status" value="1"/>
</dbReference>
<sequence>MNNLPASTGWLWVKQGLALFRRQPAALSTLLLGSMFISLLASVVPLLGQFMPVLLVPVFSVAFMQACLDIDQGRRIVPARLLTGFHKPAVGTLLKLGVLYLCAAALALGASALADGGVLFQLITGQIEANADTARQLKEANLGGAMLLACAVYIPAAMAFCFAAPLIYWQKMALGKAIFFSFFSVLRALKAFIVFALGWFAITATVSEVVIMLMGRSQVALLVLLPLSVILTVLLHCSFYASYRQIFGLPAAPQEPAPAEQE</sequence>
<dbReference type="AlphaFoldDB" id="A0A7W2ILD2"/>
<organism evidence="2 3">
    <name type="scientific">Rugamonas apoptosis</name>
    <dbReference type="NCBI Taxonomy" id="2758570"/>
    <lineage>
        <taxon>Bacteria</taxon>
        <taxon>Pseudomonadati</taxon>
        <taxon>Pseudomonadota</taxon>
        <taxon>Betaproteobacteria</taxon>
        <taxon>Burkholderiales</taxon>
        <taxon>Oxalobacteraceae</taxon>
        <taxon>Telluria group</taxon>
        <taxon>Rugamonas</taxon>
    </lineage>
</organism>
<feature type="transmembrane region" description="Helical" evidence="1">
    <location>
        <begin position="89"/>
        <end position="114"/>
    </location>
</feature>
<evidence type="ECO:0000256" key="1">
    <source>
        <dbReference type="SAM" id="Phobius"/>
    </source>
</evidence>
<dbReference type="EMBL" id="JACEZU010000007">
    <property type="protein sequence ID" value="MBA5688503.1"/>
    <property type="molecule type" value="Genomic_DNA"/>
</dbReference>
<feature type="transmembrane region" description="Helical" evidence="1">
    <location>
        <begin position="50"/>
        <end position="68"/>
    </location>
</feature>
<feature type="transmembrane region" description="Helical" evidence="1">
    <location>
        <begin position="189"/>
        <end position="213"/>
    </location>
</feature>
<evidence type="ECO:0000313" key="2">
    <source>
        <dbReference type="EMBL" id="MBA5688503.1"/>
    </source>
</evidence>
<dbReference type="InterPro" id="IPR047798">
    <property type="entry name" value="BPSS1780-like"/>
</dbReference>
<name>A0A7W2ILD2_9BURK</name>
<feature type="transmembrane region" description="Helical" evidence="1">
    <location>
        <begin position="145"/>
        <end position="168"/>
    </location>
</feature>
<feature type="transmembrane region" description="Helical" evidence="1">
    <location>
        <begin position="24"/>
        <end position="44"/>
    </location>
</feature>
<keyword evidence="1" id="KW-0472">Membrane</keyword>
<evidence type="ECO:0000313" key="3">
    <source>
        <dbReference type="Proteomes" id="UP000573499"/>
    </source>
</evidence>
<protein>
    <recommendedName>
        <fullName evidence="4">Transmembrane protein</fullName>
    </recommendedName>
</protein>
<keyword evidence="1" id="KW-1133">Transmembrane helix</keyword>
<comment type="caution">
    <text evidence="2">The sequence shown here is derived from an EMBL/GenBank/DDBJ whole genome shotgun (WGS) entry which is preliminary data.</text>
</comment>
<keyword evidence="1" id="KW-0812">Transmembrane</keyword>
<reference evidence="2 3" key="1">
    <citation type="submission" date="2020-07" db="EMBL/GenBank/DDBJ databases">
        <title>Novel species isolated from subtropical streams in China.</title>
        <authorList>
            <person name="Lu H."/>
        </authorList>
    </citation>
    <scope>NUCLEOTIDE SEQUENCE [LARGE SCALE GENOMIC DNA]</scope>
    <source>
        <strain evidence="2 3">LX47W</strain>
    </source>
</reference>